<evidence type="ECO:0000313" key="5">
    <source>
        <dbReference type="EMBL" id="EFE31297.1"/>
    </source>
</evidence>
<dbReference type="AlphaFoldDB" id="D4B0E5"/>
<protein>
    <submittedName>
        <fullName evidence="5">WD repeat protein</fullName>
    </submittedName>
</protein>
<reference evidence="6" key="1">
    <citation type="journal article" date="2011" name="Genome Biol.">
        <title>Comparative and functional genomics provide insights into the pathogenicity of dermatophytic fungi.</title>
        <authorList>
            <person name="Burmester A."/>
            <person name="Shelest E."/>
            <person name="Gloeckner G."/>
            <person name="Heddergott C."/>
            <person name="Schindler S."/>
            <person name="Staib P."/>
            <person name="Heidel A."/>
            <person name="Felder M."/>
            <person name="Petzold A."/>
            <person name="Szafranski K."/>
            <person name="Feuermann M."/>
            <person name="Pedruzzi I."/>
            <person name="Priebe S."/>
            <person name="Groth M."/>
            <person name="Winkler R."/>
            <person name="Li W."/>
            <person name="Kniemeyer O."/>
            <person name="Schroeckh V."/>
            <person name="Hertweck C."/>
            <person name="Hube B."/>
            <person name="White T.C."/>
            <person name="Platzer M."/>
            <person name="Guthke R."/>
            <person name="Heitman J."/>
            <person name="Woestemeyer J."/>
            <person name="Zipfel P.F."/>
            <person name="Monod M."/>
            <person name="Brakhage A.A."/>
        </authorList>
    </citation>
    <scope>NUCLEOTIDE SEQUENCE [LARGE SCALE GENOMIC DNA]</scope>
    <source>
        <strain evidence="6">ATCC MYA-4681 / CBS 112371</strain>
    </source>
</reference>
<name>D4B0E5_ARTBC</name>
<dbReference type="EMBL" id="ABSU01000023">
    <property type="protein sequence ID" value="EFE31297.1"/>
    <property type="molecule type" value="Genomic_DNA"/>
</dbReference>
<dbReference type="Pfam" id="PF00400">
    <property type="entry name" value="WD40"/>
    <property type="match status" value="3"/>
</dbReference>
<dbReference type="InterPro" id="IPR015943">
    <property type="entry name" value="WD40/YVTN_repeat-like_dom_sf"/>
</dbReference>
<evidence type="ECO:0000313" key="6">
    <source>
        <dbReference type="Proteomes" id="UP000008866"/>
    </source>
</evidence>
<dbReference type="Proteomes" id="UP000008866">
    <property type="component" value="Unassembled WGS sequence"/>
</dbReference>
<comment type="caution">
    <text evidence="5">The sequence shown here is derived from an EMBL/GenBank/DDBJ whole genome shotgun (WGS) entry which is preliminary data.</text>
</comment>
<gene>
    <name evidence="5" type="ORF">ARB_01919</name>
</gene>
<dbReference type="STRING" id="663331.D4B0E5"/>
<feature type="region of interest" description="Disordered" evidence="4">
    <location>
        <begin position="360"/>
        <end position="383"/>
    </location>
</feature>
<dbReference type="SUPFAM" id="SSF50978">
    <property type="entry name" value="WD40 repeat-like"/>
    <property type="match status" value="1"/>
</dbReference>
<dbReference type="Gene3D" id="2.130.10.10">
    <property type="entry name" value="YVTN repeat-like/Quinoprotein amine dehydrogenase"/>
    <property type="match status" value="1"/>
</dbReference>
<sequence>MPNLRCCSSSSLSLPAESYIYQLCAAGPASLAAISSDNSLRRFDRNSLALLPDGLVKETHAAGVSSLCAAGDGLLATCGKDGTVKLWDARRAGAVAVFQAGTPIYPFIDLSISYKGMPLLSLACNASSHSIVAGTELVKPDAFVLFWYISTHIHQIFKGTAIQFHPSRPSVLLSGSTDGLVNIYDTTVPEEEDALVQVVKHSSIHHAGFMQDKAVYALSHDEMFSIHPVTSADEDDTPANEVKAVEFGDLRPVLKAEYVVQVLVDAAGSYVASGRTRWVPLSYYFCTFKTMLMNGKCSDRSLSLTPLGHTPEFHFEQSNSWMLPGAHGEEVVRSVLFDSESRTVYTCGEDGHVRLWKEESAPSAELSSIRPTKQRKEKGYKPY</sequence>
<dbReference type="InterPro" id="IPR039328">
    <property type="entry name" value="WDR89"/>
</dbReference>
<dbReference type="HOGENOM" id="CLU_037323_3_1_1"/>
<dbReference type="RefSeq" id="XP_003011937.1">
    <property type="nucleotide sequence ID" value="XM_003011891.1"/>
</dbReference>
<accession>D4B0E5</accession>
<dbReference type="eggNOG" id="KOG1188">
    <property type="taxonomic scope" value="Eukaryota"/>
</dbReference>
<dbReference type="KEGG" id="abe:ARB_01919"/>
<dbReference type="PANTHER" id="PTHR22889:SF0">
    <property type="entry name" value="WD REPEAT-CONTAINING PROTEIN 89"/>
    <property type="match status" value="1"/>
</dbReference>
<dbReference type="InterPro" id="IPR036322">
    <property type="entry name" value="WD40_repeat_dom_sf"/>
</dbReference>
<keyword evidence="1 3" id="KW-0853">WD repeat</keyword>
<dbReference type="SMART" id="SM00320">
    <property type="entry name" value="WD40"/>
    <property type="match status" value="3"/>
</dbReference>
<keyword evidence="6" id="KW-1185">Reference proteome</keyword>
<feature type="repeat" description="WD" evidence="3">
    <location>
        <begin position="57"/>
        <end position="97"/>
    </location>
</feature>
<evidence type="ECO:0000256" key="4">
    <source>
        <dbReference type="SAM" id="MobiDB-lite"/>
    </source>
</evidence>
<organism evidence="5 6">
    <name type="scientific">Arthroderma benhamiae (strain ATCC MYA-4681 / CBS 112371)</name>
    <name type="common">Trichophyton mentagrophytes</name>
    <dbReference type="NCBI Taxonomy" id="663331"/>
    <lineage>
        <taxon>Eukaryota</taxon>
        <taxon>Fungi</taxon>
        <taxon>Dikarya</taxon>
        <taxon>Ascomycota</taxon>
        <taxon>Pezizomycotina</taxon>
        <taxon>Eurotiomycetes</taxon>
        <taxon>Eurotiomycetidae</taxon>
        <taxon>Onygenales</taxon>
        <taxon>Arthrodermataceae</taxon>
        <taxon>Trichophyton</taxon>
    </lineage>
</organism>
<dbReference type="InterPro" id="IPR001680">
    <property type="entry name" value="WD40_rpt"/>
</dbReference>
<evidence type="ECO:0000256" key="2">
    <source>
        <dbReference type="ARBA" id="ARBA00022737"/>
    </source>
</evidence>
<dbReference type="PANTHER" id="PTHR22889">
    <property type="entry name" value="WD REPEAT-CONTAINING PROTEIN 89"/>
    <property type="match status" value="1"/>
</dbReference>
<keyword evidence="2" id="KW-0677">Repeat</keyword>
<feature type="repeat" description="WD" evidence="3">
    <location>
        <begin position="332"/>
        <end position="366"/>
    </location>
</feature>
<dbReference type="PROSITE" id="PS50082">
    <property type="entry name" value="WD_REPEATS_2"/>
    <property type="match status" value="2"/>
</dbReference>
<dbReference type="GeneID" id="9526492"/>
<proteinExistence type="predicted"/>
<evidence type="ECO:0000256" key="3">
    <source>
        <dbReference type="PROSITE-ProRule" id="PRU00221"/>
    </source>
</evidence>
<dbReference type="OMA" id="PLGCEYV"/>
<evidence type="ECO:0000256" key="1">
    <source>
        <dbReference type="ARBA" id="ARBA00022574"/>
    </source>
</evidence>